<proteinExistence type="inferred from homology"/>
<reference evidence="4" key="1">
    <citation type="journal article" date="2014" name="Int. J. Syst. Evol. Microbiol.">
        <title>Complete genome sequence of Corynebacterium casei LMG S-19264T (=DSM 44701T), isolated from a smear-ripened cheese.</title>
        <authorList>
            <consortium name="US DOE Joint Genome Institute (JGI-PGF)"/>
            <person name="Walter F."/>
            <person name="Albersmeier A."/>
            <person name="Kalinowski J."/>
            <person name="Ruckert C."/>
        </authorList>
    </citation>
    <scope>NUCLEOTIDE SEQUENCE</scope>
    <source>
        <strain evidence="4">KCTC 32337</strain>
    </source>
</reference>
<keyword evidence="2" id="KW-0456">Lyase</keyword>
<dbReference type="PROSITE" id="PS00166">
    <property type="entry name" value="ENOYL_COA_HYDRATASE"/>
    <property type="match status" value="1"/>
</dbReference>
<gene>
    <name evidence="4" type="primary">fadB</name>
    <name evidence="4" type="ORF">GCM10011274_40900</name>
</gene>
<comment type="caution">
    <text evidence="4">The sequence shown here is derived from an EMBL/GenBank/DDBJ whole genome shotgun (WGS) entry which is preliminary data.</text>
</comment>
<evidence type="ECO:0000313" key="5">
    <source>
        <dbReference type="Proteomes" id="UP000622604"/>
    </source>
</evidence>
<organism evidence="4 5">
    <name type="scientific">Paraglaciecola chathamensis</name>
    <dbReference type="NCBI Taxonomy" id="368405"/>
    <lineage>
        <taxon>Bacteria</taxon>
        <taxon>Pseudomonadati</taxon>
        <taxon>Pseudomonadota</taxon>
        <taxon>Gammaproteobacteria</taxon>
        <taxon>Alteromonadales</taxon>
        <taxon>Alteromonadaceae</taxon>
        <taxon>Paraglaciecola</taxon>
    </lineage>
</organism>
<sequence length="261" mass="28188">MTSPQFCKVDSKDAILTVTINRPELRNALHPPASKELAEIFKEFQADKKHRVAIITGVGDEAFCSGNDVKFSATASLAEMVLPREGFGGLTAFFGRTKPVIAAINGLAMGGGFEMALAADMIIASNSAQFALPEPKIGLAALGGGIHRLARQIPYKKAVEILLTGRKVSAEEGKRLGFVNQVTEPQELLEQAVEMANRIIACSPISIDVTMTALNQGETCQTMLETMKSDYGLVKRIYTSPDFKEGVTAFAQKRKPVWKGL</sequence>
<accession>A0A8H9IE99</accession>
<dbReference type="InterPro" id="IPR029045">
    <property type="entry name" value="ClpP/crotonase-like_dom_sf"/>
</dbReference>
<dbReference type="CDD" id="cd06558">
    <property type="entry name" value="crotonase-like"/>
    <property type="match status" value="1"/>
</dbReference>
<reference evidence="4" key="2">
    <citation type="submission" date="2020-09" db="EMBL/GenBank/DDBJ databases">
        <authorList>
            <person name="Sun Q."/>
            <person name="Kim S."/>
        </authorList>
    </citation>
    <scope>NUCLEOTIDE SEQUENCE</scope>
    <source>
        <strain evidence="4">KCTC 32337</strain>
    </source>
</reference>
<dbReference type="RefSeq" id="WP_191867072.1">
    <property type="nucleotide sequence ID" value="NZ_BMZC01000015.1"/>
</dbReference>
<dbReference type="EMBL" id="BMZC01000015">
    <property type="protein sequence ID" value="GGZ78728.1"/>
    <property type="molecule type" value="Genomic_DNA"/>
</dbReference>
<dbReference type="PANTHER" id="PTHR11941">
    <property type="entry name" value="ENOYL-COA HYDRATASE-RELATED"/>
    <property type="match status" value="1"/>
</dbReference>
<comment type="similarity">
    <text evidence="1 3">Belongs to the enoyl-CoA hydratase/isomerase family.</text>
</comment>
<dbReference type="FunFam" id="3.90.226.10:FF:000009">
    <property type="entry name" value="Carnitinyl-CoA dehydratase"/>
    <property type="match status" value="1"/>
</dbReference>
<dbReference type="AlphaFoldDB" id="A0A8H9IE99"/>
<dbReference type="PANTHER" id="PTHR11941:SF54">
    <property type="entry name" value="ENOYL-COA HYDRATASE, MITOCHONDRIAL"/>
    <property type="match status" value="1"/>
</dbReference>
<dbReference type="Pfam" id="PF00378">
    <property type="entry name" value="ECH_1"/>
    <property type="match status" value="1"/>
</dbReference>
<dbReference type="GO" id="GO:0006635">
    <property type="term" value="P:fatty acid beta-oxidation"/>
    <property type="evidence" value="ECO:0007669"/>
    <property type="project" value="TreeGrafter"/>
</dbReference>
<dbReference type="SUPFAM" id="SSF52096">
    <property type="entry name" value="ClpP/crotonase"/>
    <property type="match status" value="1"/>
</dbReference>
<dbReference type="Gene3D" id="3.90.226.10">
    <property type="entry name" value="2-enoyl-CoA Hydratase, Chain A, domain 1"/>
    <property type="match status" value="1"/>
</dbReference>
<dbReference type="Proteomes" id="UP000622604">
    <property type="component" value="Unassembled WGS sequence"/>
</dbReference>
<dbReference type="InterPro" id="IPR018376">
    <property type="entry name" value="Enoyl-CoA_hyd/isom_CS"/>
</dbReference>
<evidence type="ECO:0000256" key="1">
    <source>
        <dbReference type="ARBA" id="ARBA00005254"/>
    </source>
</evidence>
<evidence type="ECO:0000313" key="4">
    <source>
        <dbReference type="EMBL" id="GGZ78728.1"/>
    </source>
</evidence>
<evidence type="ECO:0000256" key="2">
    <source>
        <dbReference type="ARBA" id="ARBA00023239"/>
    </source>
</evidence>
<evidence type="ECO:0000256" key="3">
    <source>
        <dbReference type="RuleBase" id="RU003707"/>
    </source>
</evidence>
<protein>
    <submittedName>
        <fullName evidence="4">Enoyl-CoA hydratase</fullName>
    </submittedName>
</protein>
<dbReference type="InterPro" id="IPR001753">
    <property type="entry name" value="Enoyl-CoA_hydra/iso"/>
</dbReference>
<name>A0A8H9IE99_9ALTE</name>
<dbReference type="GO" id="GO:0016829">
    <property type="term" value="F:lyase activity"/>
    <property type="evidence" value="ECO:0007669"/>
    <property type="project" value="UniProtKB-KW"/>
</dbReference>